<name>A0ABT2EQF4_9BACT</name>
<proteinExistence type="predicted"/>
<sequence length="35" mass="3776">MTGRGTAGRGTREKWEGEAPAEPKNDGEWRTASGE</sequence>
<evidence type="ECO:0000313" key="3">
    <source>
        <dbReference type="Proteomes" id="UP001204798"/>
    </source>
</evidence>
<organism evidence="2 3">
    <name type="scientific">Candidatus Fervidibacter sacchari</name>
    <dbReference type="NCBI Taxonomy" id="1448929"/>
    <lineage>
        <taxon>Bacteria</taxon>
        <taxon>Candidatus Fervidibacterota</taxon>
        <taxon>Candidatus Fervidibacter</taxon>
    </lineage>
</organism>
<dbReference type="Proteomes" id="UP001204798">
    <property type="component" value="Unassembled WGS sequence"/>
</dbReference>
<dbReference type="EMBL" id="JANUCP010000004">
    <property type="protein sequence ID" value="MCS3920085.1"/>
    <property type="molecule type" value="Genomic_DNA"/>
</dbReference>
<protein>
    <submittedName>
        <fullName evidence="2">Uncharacterized protein</fullName>
    </submittedName>
</protein>
<keyword evidence="3" id="KW-1185">Reference proteome</keyword>
<gene>
    <name evidence="2" type="ORF">M2350_002502</name>
</gene>
<reference evidence="2 3" key="1">
    <citation type="submission" date="2022-08" db="EMBL/GenBank/DDBJ databases">
        <title>Bacterial and archaeal communities from various locations to study Microbial Dark Matter (Phase II).</title>
        <authorList>
            <person name="Stepanauskas R."/>
        </authorList>
    </citation>
    <scope>NUCLEOTIDE SEQUENCE [LARGE SCALE GENOMIC DNA]</scope>
    <source>
        <strain evidence="2 3">PD1</strain>
    </source>
</reference>
<feature type="region of interest" description="Disordered" evidence="1">
    <location>
        <begin position="1"/>
        <end position="35"/>
    </location>
</feature>
<accession>A0ABT2EQF4</accession>
<evidence type="ECO:0000256" key="1">
    <source>
        <dbReference type="SAM" id="MobiDB-lite"/>
    </source>
</evidence>
<feature type="compositionally biased region" description="Basic and acidic residues" evidence="1">
    <location>
        <begin position="10"/>
        <end position="29"/>
    </location>
</feature>
<evidence type="ECO:0000313" key="2">
    <source>
        <dbReference type="EMBL" id="MCS3920085.1"/>
    </source>
</evidence>
<comment type="caution">
    <text evidence="2">The sequence shown here is derived from an EMBL/GenBank/DDBJ whole genome shotgun (WGS) entry which is preliminary data.</text>
</comment>